<dbReference type="PANTHER" id="PTHR46743:SF2">
    <property type="entry name" value="TEICHOIC ACIDS EXPORT ATP-BINDING PROTEIN TAGH"/>
    <property type="match status" value="1"/>
</dbReference>
<dbReference type="Pfam" id="PF14524">
    <property type="entry name" value="Wzt_C"/>
    <property type="match status" value="1"/>
</dbReference>
<evidence type="ECO:0000256" key="5">
    <source>
        <dbReference type="SAM" id="MobiDB-lite"/>
    </source>
</evidence>
<dbReference type="Proteomes" id="UP000738431">
    <property type="component" value="Chromosome"/>
</dbReference>
<keyword evidence="4 7" id="KW-0067">ATP-binding</keyword>
<dbReference type="InterPro" id="IPR003593">
    <property type="entry name" value="AAA+_ATPase"/>
</dbReference>
<dbReference type="SMART" id="SM00382">
    <property type="entry name" value="AAA"/>
    <property type="match status" value="1"/>
</dbReference>
<feature type="domain" description="ABC transporter" evidence="6">
    <location>
        <begin position="46"/>
        <end position="268"/>
    </location>
</feature>
<keyword evidence="3" id="KW-0547">Nucleotide-binding</keyword>
<reference evidence="7 8" key="1">
    <citation type="submission" date="2021-08" db="EMBL/GenBank/DDBJ databases">
        <authorList>
            <person name="Zhang D."/>
            <person name="Zhang A."/>
            <person name="Wang L."/>
        </authorList>
    </citation>
    <scope>NUCLEOTIDE SEQUENCE [LARGE SCALE GENOMIC DNA]</scope>
    <source>
        <strain evidence="7 8">WL0086</strain>
    </source>
</reference>
<dbReference type="PROSITE" id="PS50893">
    <property type="entry name" value="ABC_TRANSPORTER_2"/>
    <property type="match status" value="1"/>
</dbReference>
<dbReference type="PROSITE" id="PS00211">
    <property type="entry name" value="ABC_TRANSPORTER_1"/>
    <property type="match status" value="1"/>
</dbReference>
<dbReference type="InterPro" id="IPR003439">
    <property type="entry name" value="ABC_transporter-like_ATP-bd"/>
</dbReference>
<evidence type="ECO:0000259" key="6">
    <source>
        <dbReference type="PROSITE" id="PS50893"/>
    </source>
</evidence>
<dbReference type="Gene3D" id="3.40.50.300">
    <property type="entry name" value="P-loop containing nucleotide triphosphate hydrolases"/>
    <property type="match status" value="1"/>
</dbReference>
<evidence type="ECO:0000256" key="2">
    <source>
        <dbReference type="ARBA" id="ARBA00022448"/>
    </source>
</evidence>
<dbReference type="SUPFAM" id="SSF52540">
    <property type="entry name" value="P-loop containing nucleoside triphosphate hydrolases"/>
    <property type="match status" value="1"/>
</dbReference>
<evidence type="ECO:0000256" key="4">
    <source>
        <dbReference type="ARBA" id="ARBA00022840"/>
    </source>
</evidence>
<proteinExistence type="inferred from homology"/>
<dbReference type="InterPro" id="IPR029439">
    <property type="entry name" value="Wzt_C"/>
</dbReference>
<comment type="similarity">
    <text evidence="1">Belongs to the ABC transporter superfamily.</text>
</comment>
<feature type="region of interest" description="Disordered" evidence="5">
    <location>
        <begin position="274"/>
        <end position="307"/>
    </location>
</feature>
<dbReference type="CDD" id="cd03220">
    <property type="entry name" value="ABC_KpsT_Wzt"/>
    <property type="match status" value="1"/>
</dbReference>
<dbReference type="InterPro" id="IPR015860">
    <property type="entry name" value="ABC_transpr_TagH-like"/>
</dbReference>
<keyword evidence="8" id="KW-1185">Reference proteome</keyword>
<dbReference type="RefSeq" id="WP_221032919.1">
    <property type="nucleotide sequence ID" value="NZ_CP139781.1"/>
</dbReference>
<evidence type="ECO:0000313" key="8">
    <source>
        <dbReference type="Proteomes" id="UP000738431"/>
    </source>
</evidence>
<dbReference type="Gene3D" id="2.70.50.60">
    <property type="entry name" value="abc- transporter (atp binding component) like domain"/>
    <property type="match status" value="1"/>
</dbReference>
<sequence>MSEAPLVIAAHGIGKAYRIWESPGARLSAAFWQGLDRRIPGQNGPLNRALAERARRGFRDFHALQDIELEVRRGESVGIIGRNGSGKSTLLQIIAGTLRPSTGDVAVQGRVAAQLELGAGFNPEFSGRENVYLYGAVLGLDRAAMDAKFDEVASFADIGEFLEEPVKTYSSGMMTRLAFAVSTCVEPEVLIIDEALSVGDAPFQAKCFRRLRKLIDEGVSLLFVSHDLATVRSVCSRALWLKDGRTAAWGDAKTVCREYEKFCWREQGINFDDDGPSGGSAKAQILAGAKSDGESTDEEPVGDAEEAAPALSPIDKLLDSAAADFAQRASEAGRVGTGVARFDSCVLTATNGELIQRVDFEQEAVFHTRITAREAIDSDIVIGLAIFNVKGERIAGVQNVHEELRLKLAAGESTYASVQMRFPFTHEKYAARLTLMGFQDGDRTVNGIYDFNRSIIFDQVTDALFFEVQLHAPFPIGPAVCLPAHITLSSTPPALS</sequence>
<dbReference type="EMBL" id="CP139781">
    <property type="protein sequence ID" value="WRQ88483.1"/>
    <property type="molecule type" value="Genomic_DNA"/>
</dbReference>
<dbReference type="InterPro" id="IPR027417">
    <property type="entry name" value="P-loop_NTPase"/>
</dbReference>
<organism evidence="7 8">
    <name type="scientific">Actomonas aquatica</name>
    <dbReference type="NCBI Taxonomy" id="2866162"/>
    <lineage>
        <taxon>Bacteria</taxon>
        <taxon>Pseudomonadati</taxon>
        <taxon>Verrucomicrobiota</taxon>
        <taxon>Opitutia</taxon>
        <taxon>Opitutales</taxon>
        <taxon>Opitutaceae</taxon>
        <taxon>Actomonas</taxon>
    </lineage>
</organism>
<dbReference type="CDD" id="cd10147">
    <property type="entry name" value="Wzt_C-like"/>
    <property type="match status" value="1"/>
</dbReference>
<reference evidence="7 8" key="2">
    <citation type="submission" date="2023-12" db="EMBL/GenBank/DDBJ databases">
        <title>Description of an unclassified Opitutus bacterium of Verrucomicrobiota.</title>
        <authorList>
            <person name="Zhang D.-F."/>
        </authorList>
    </citation>
    <scope>NUCLEOTIDE SEQUENCE [LARGE SCALE GENOMIC DNA]</scope>
    <source>
        <strain evidence="7 8">WL0086</strain>
    </source>
</reference>
<dbReference type="PANTHER" id="PTHR46743">
    <property type="entry name" value="TEICHOIC ACIDS EXPORT ATP-BINDING PROTEIN TAGH"/>
    <property type="match status" value="1"/>
</dbReference>
<keyword evidence="2" id="KW-0813">Transport</keyword>
<feature type="compositionally biased region" description="Acidic residues" evidence="5">
    <location>
        <begin position="294"/>
        <end position="306"/>
    </location>
</feature>
<name>A0ABZ1C9W8_9BACT</name>
<dbReference type="GO" id="GO:0005524">
    <property type="term" value="F:ATP binding"/>
    <property type="evidence" value="ECO:0007669"/>
    <property type="project" value="UniProtKB-KW"/>
</dbReference>
<evidence type="ECO:0000256" key="3">
    <source>
        <dbReference type="ARBA" id="ARBA00022741"/>
    </source>
</evidence>
<dbReference type="InterPro" id="IPR017871">
    <property type="entry name" value="ABC_transporter-like_CS"/>
</dbReference>
<evidence type="ECO:0000256" key="1">
    <source>
        <dbReference type="ARBA" id="ARBA00005417"/>
    </source>
</evidence>
<protein>
    <submittedName>
        <fullName evidence="7">ABC transporter ATP-binding protein</fullName>
    </submittedName>
</protein>
<accession>A0ABZ1C9W8</accession>
<gene>
    <name evidence="7" type="ORF">K1X11_003650</name>
</gene>
<dbReference type="InterPro" id="IPR050683">
    <property type="entry name" value="Bact_Polysacc_Export_ATP-bd"/>
</dbReference>
<evidence type="ECO:0000313" key="7">
    <source>
        <dbReference type="EMBL" id="WRQ88483.1"/>
    </source>
</evidence>
<dbReference type="Pfam" id="PF00005">
    <property type="entry name" value="ABC_tran"/>
    <property type="match status" value="1"/>
</dbReference>